<organism evidence="1 2">
    <name type="scientific">Limosilactobacillus fastidiosus</name>
    <dbReference type="NCBI Taxonomy" id="2759855"/>
    <lineage>
        <taxon>Bacteria</taxon>
        <taxon>Bacillati</taxon>
        <taxon>Bacillota</taxon>
        <taxon>Bacilli</taxon>
        <taxon>Lactobacillales</taxon>
        <taxon>Lactobacillaceae</taxon>
        <taxon>Limosilactobacillus</taxon>
    </lineage>
</organism>
<name>A0ABR6E570_9LACO</name>
<sequence>MLYPFLENVASELPAGSVIDYDAWSRHNGEVWLRQPWADGQYGYIPCQNGITNEPYGTFSEQ</sequence>
<dbReference type="EMBL" id="JACIUZ010000010">
    <property type="protein sequence ID" value="MBB1062247.1"/>
    <property type="molecule type" value="Genomic_DNA"/>
</dbReference>
<gene>
    <name evidence="1" type="ORF">H5R64_00260</name>
</gene>
<reference evidence="1 2" key="1">
    <citation type="submission" date="2020-07" db="EMBL/GenBank/DDBJ databases">
        <title>Description of Limosilactobacillus balticus sp. nov., Limosilactobacillus agrestis sp. nov., Limosilactobacillus albertensis sp. nov., Limosilactobacillus rudii sp. nov., Limosilactobacillus fastidiosus sp. nov., five novel Limosilactobacillus species isolated from the vertebrate gastrointestinal tract, and proposal of 6 subspecies of Limosilactobacillus reuteri adapted to the gastrointestinal tract of specific vertebrate hosts.</title>
        <authorList>
            <person name="Li F."/>
            <person name="Cheng C."/>
            <person name="Zheng J."/>
            <person name="Quevedo R.M."/>
            <person name="Li J."/>
            <person name="Roos S."/>
            <person name="Gaenzle M.G."/>
            <person name="Walter J."/>
        </authorList>
    </citation>
    <scope>NUCLEOTIDE SEQUENCE [LARGE SCALE GENOMIC DNA]</scope>
    <source>
        <strain evidence="1 2">WF-MO7-1</strain>
    </source>
</reference>
<proteinExistence type="predicted"/>
<protein>
    <recommendedName>
        <fullName evidence="3">SH3 domain-containing protein</fullName>
    </recommendedName>
</protein>
<evidence type="ECO:0000313" key="2">
    <source>
        <dbReference type="Proteomes" id="UP000544052"/>
    </source>
</evidence>
<keyword evidence="2" id="KW-1185">Reference proteome</keyword>
<comment type="caution">
    <text evidence="1">The sequence shown here is derived from an EMBL/GenBank/DDBJ whole genome shotgun (WGS) entry which is preliminary data.</text>
</comment>
<evidence type="ECO:0000313" key="1">
    <source>
        <dbReference type="EMBL" id="MBB1062247.1"/>
    </source>
</evidence>
<accession>A0ABR6E570</accession>
<dbReference type="RefSeq" id="WP_182582481.1">
    <property type="nucleotide sequence ID" value="NZ_JACIUZ010000010.1"/>
</dbReference>
<dbReference type="Gene3D" id="2.30.30.40">
    <property type="entry name" value="SH3 Domains"/>
    <property type="match status" value="1"/>
</dbReference>
<dbReference type="Proteomes" id="UP000544052">
    <property type="component" value="Unassembled WGS sequence"/>
</dbReference>
<evidence type="ECO:0008006" key="3">
    <source>
        <dbReference type="Google" id="ProtNLM"/>
    </source>
</evidence>